<sequence length="306" mass="33770">MLSIDHAITYPVDPNIEMRVLGWIIVTGLLTLPMWYYAFLILKALRVHYRSQSELERESHRPSNGCSELGCNVCLLERIRGERIHIRAPGVSAPIFRPMAGRQRRDEMDDFGDLLVSHTSLSDLASVPKTPPLRSVIFVNQIPAEPFSTRSTICVGSMPALCAPISHPDTPTHDPVTPPVAIRPSSYPTRSPPSCNRDESMDNDLGVNTPALFDPSSNPFMISSDTVTPLSPSPEPTFGRRFGASKTNAPALMIYDHALTFNEVKVARTALGRNAEELALSRLSNTPLVRASRTGKENQGWMRCPV</sequence>
<evidence type="ECO:0000256" key="2">
    <source>
        <dbReference type="SAM" id="Phobius"/>
    </source>
</evidence>
<accession>A0ABR3IY57</accession>
<evidence type="ECO:0000313" key="4">
    <source>
        <dbReference type="Proteomes" id="UP001556367"/>
    </source>
</evidence>
<reference evidence="4" key="1">
    <citation type="submission" date="2024-06" db="EMBL/GenBank/DDBJ databases">
        <title>Multi-omics analyses provide insights into the biosynthesis of the anticancer antibiotic pleurotin in Hohenbuehelia grisea.</title>
        <authorList>
            <person name="Weaver J.A."/>
            <person name="Alberti F."/>
        </authorList>
    </citation>
    <scope>NUCLEOTIDE SEQUENCE [LARGE SCALE GENOMIC DNA]</scope>
    <source>
        <strain evidence="4">T-177</strain>
    </source>
</reference>
<protein>
    <submittedName>
        <fullName evidence="3">Uncharacterized protein</fullName>
    </submittedName>
</protein>
<feature type="transmembrane region" description="Helical" evidence="2">
    <location>
        <begin position="20"/>
        <end position="42"/>
    </location>
</feature>
<keyword evidence="4" id="KW-1185">Reference proteome</keyword>
<gene>
    <name evidence="3" type="ORF">HGRIS_010793</name>
</gene>
<evidence type="ECO:0000313" key="3">
    <source>
        <dbReference type="EMBL" id="KAL0948182.1"/>
    </source>
</evidence>
<dbReference type="EMBL" id="JASNQZ010000014">
    <property type="protein sequence ID" value="KAL0948182.1"/>
    <property type="molecule type" value="Genomic_DNA"/>
</dbReference>
<comment type="caution">
    <text evidence="3">The sequence shown here is derived from an EMBL/GenBank/DDBJ whole genome shotgun (WGS) entry which is preliminary data.</text>
</comment>
<keyword evidence="2" id="KW-0812">Transmembrane</keyword>
<name>A0ABR3IY57_9AGAR</name>
<organism evidence="3 4">
    <name type="scientific">Hohenbuehelia grisea</name>
    <dbReference type="NCBI Taxonomy" id="104357"/>
    <lineage>
        <taxon>Eukaryota</taxon>
        <taxon>Fungi</taxon>
        <taxon>Dikarya</taxon>
        <taxon>Basidiomycota</taxon>
        <taxon>Agaricomycotina</taxon>
        <taxon>Agaricomycetes</taxon>
        <taxon>Agaricomycetidae</taxon>
        <taxon>Agaricales</taxon>
        <taxon>Pleurotineae</taxon>
        <taxon>Pleurotaceae</taxon>
        <taxon>Hohenbuehelia</taxon>
    </lineage>
</organism>
<dbReference type="Proteomes" id="UP001556367">
    <property type="component" value="Unassembled WGS sequence"/>
</dbReference>
<proteinExistence type="predicted"/>
<feature type="compositionally biased region" description="Low complexity" evidence="1">
    <location>
        <begin position="169"/>
        <end position="194"/>
    </location>
</feature>
<keyword evidence="2" id="KW-0472">Membrane</keyword>
<feature type="region of interest" description="Disordered" evidence="1">
    <location>
        <begin position="169"/>
        <end position="217"/>
    </location>
</feature>
<evidence type="ECO:0000256" key="1">
    <source>
        <dbReference type="SAM" id="MobiDB-lite"/>
    </source>
</evidence>
<keyword evidence="2" id="KW-1133">Transmembrane helix</keyword>